<dbReference type="AlphaFoldDB" id="Q1LE40"/>
<reference evidence="16" key="1">
    <citation type="journal article" date="2010" name="PLoS ONE">
        <title>The complete genome sequence of Cupriavidus metallidurans strain CH34, a master survivalist in harsh and anthropogenic environments.</title>
        <authorList>
            <person name="Janssen P.J."/>
            <person name="Van Houdt R."/>
            <person name="Moors H."/>
            <person name="Monsieurs P."/>
            <person name="Morin N."/>
            <person name="Michaux A."/>
            <person name="Benotmane M.A."/>
            <person name="Leys N."/>
            <person name="Vallaeys T."/>
            <person name="Lapidus A."/>
            <person name="Monchy S."/>
            <person name="Medigue C."/>
            <person name="Taghavi S."/>
            <person name="McCorkle S."/>
            <person name="Dunn J."/>
            <person name="van der Lelie D."/>
            <person name="Mergeay M."/>
        </authorList>
    </citation>
    <scope>NUCLEOTIDE SEQUENCE [LARGE SCALE GENOMIC DNA]</scope>
    <source>
        <strain evidence="16">ATCC 43123 / DSM 2839 / NBRC 102507 / CH34</strain>
    </source>
</reference>
<gene>
    <name evidence="15" type="primary">cls</name>
    <name evidence="13" type="synonym">clsA</name>
    <name evidence="15" type="ordered locus">Rmet_4724</name>
</gene>
<organism evidence="15 16">
    <name type="scientific">Cupriavidus metallidurans (strain ATCC 43123 / DSM 2839 / NBRC 102507 / CH34)</name>
    <name type="common">Ralstonia metallidurans</name>
    <dbReference type="NCBI Taxonomy" id="266264"/>
    <lineage>
        <taxon>Bacteria</taxon>
        <taxon>Pseudomonadati</taxon>
        <taxon>Pseudomonadota</taxon>
        <taxon>Betaproteobacteria</taxon>
        <taxon>Burkholderiales</taxon>
        <taxon>Burkholderiaceae</taxon>
        <taxon>Cupriavidus</taxon>
    </lineage>
</organism>
<proteinExistence type="inferred from homology"/>
<dbReference type="FunFam" id="3.30.870.10:FF:000014">
    <property type="entry name" value="Cardiolipin synthase"/>
    <property type="match status" value="1"/>
</dbReference>
<evidence type="ECO:0000256" key="10">
    <source>
        <dbReference type="ARBA" id="ARBA00023209"/>
    </source>
</evidence>
<evidence type="ECO:0000259" key="14">
    <source>
        <dbReference type="PROSITE" id="PS50035"/>
    </source>
</evidence>
<dbReference type="EC" id="2.7.8.-" evidence="13"/>
<dbReference type="Proteomes" id="UP000002429">
    <property type="component" value="Plasmid megaplasmid"/>
</dbReference>
<dbReference type="SMART" id="SM00155">
    <property type="entry name" value="PLDc"/>
    <property type="match status" value="2"/>
</dbReference>
<dbReference type="GO" id="GO:0005886">
    <property type="term" value="C:plasma membrane"/>
    <property type="evidence" value="ECO:0007669"/>
    <property type="project" value="UniProtKB-SubCell"/>
</dbReference>
<dbReference type="CDD" id="cd09161">
    <property type="entry name" value="PLDc_PaCLS_like_2"/>
    <property type="match status" value="1"/>
</dbReference>
<feature type="active site" evidence="13">
    <location>
        <position position="249"/>
    </location>
</feature>
<feature type="domain" description="PLD phosphodiesterase" evidence="14">
    <location>
        <begin position="418"/>
        <end position="445"/>
    </location>
</feature>
<keyword evidence="6" id="KW-0677">Repeat</keyword>
<dbReference type="Pfam" id="PF13091">
    <property type="entry name" value="PLDc_2"/>
    <property type="match status" value="2"/>
</dbReference>
<keyword evidence="5 13" id="KW-0812">Transmembrane</keyword>
<dbReference type="PROSITE" id="PS50035">
    <property type="entry name" value="PLD"/>
    <property type="match status" value="2"/>
</dbReference>
<dbReference type="FunFam" id="3.30.870.10:FF:000021">
    <property type="entry name" value="Cardiolipin synthase"/>
    <property type="match status" value="1"/>
</dbReference>
<comment type="catalytic activity">
    <reaction evidence="13">
        <text>2 a 1,2-diacyl-sn-glycero-3-phospho-(1'-sn-glycerol) = a cardiolipin + glycerol</text>
        <dbReference type="Rhea" id="RHEA:31451"/>
        <dbReference type="ChEBI" id="CHEBI:17754"/>
        <dbReference type="ChEBI" id="CHEBI:62237"/>
        <dbReference type="ChEBI" id="CHEBI:64716"/>
    </reaction>
</comment>
<dbReference type="HAMAP" id="MF_00190">
    <property type="entry name" value="Cardiolipin_synth_ClsA"/>
    <property type="match status" value="1"/>
</dbReference>
<dbReference type="SUPFAM" id="SSF56024">
    <property type="entry name" value="Phospholipase D/nuclease"/>
    <property type="match status" value="2"/>
</dbReference>
<evidence type="ECO:0000256" key="12">
    <source>
        <dbReference type="ARBA" id="ARBA00057569"/>
    </source>
</evidence>
<evidence type="ECO:0000256" key="11">
    <source>
        <dbReference type="ARBA" id="ARBA00023264"/>
    </source>
</evidence>
<feature type="active site" evidence="13">
    <location>
        <position position="423"/>
    </location>
</feature>
<name>Q1LE40_CUPMC</name>
<keyword evidence="9 13" id="KW-0472">Membrane</keyword>
<dbReference type="GO" id="GO:0008808">
    <property type="term" value="F:cardiolipin synthase activity"/>
    <property type="evidence" value="ECO:0007669"/>
    <property type="project" value="UniProtKB-UniRule"/>
</dbReference>
<evidence type="ECO:0000256" key="3">
    <source>
        <dbReference type="ARBA" id="ARBA00022516"/>
    </source>
</evidence>
<evidence type="ECO:0000256" key="8">
    <source>
        <dbReference type="ARBA" id="ARBA00023098"/>
    </source>
</evidence>
<dbReference type="EMBL" id="CP000353">
    <property type="protein sequence ID" value="ABF11586.1"/>
    <property type="molecule type" value="Genomic_DNA"/>
</dbReference>
<dbReference type="InterPro" id="IPR001736">
    <property type="entry name" value="PLipase_D/transphosphatidylase"/>
</dbReference>
<feature type="active site" evidence="13">
    <location>
        <position position="251"/>
    </location>
</feature>
<keyword evidence="16" id="KW-1185">Reference proteome</keyword>
<dbReference type="Gene3D" id="3.30.870.10">
    <property type="entry name" value="Endonuclease Chain A"/>
    <property type="match status" value="2"/>
</dbReference>
<dbReference type="PANTHER" id="PTHR21248:SF22">
    <property type="entry name" value="PHOSPHOLIPASE D"/>
    <property type="match status" value="1"/>
</dbReference>
<geneLocation type="plasmid" evidence="15 16">
    <name>megaplasmid</name>
</geneLocation>
<feature type="active site" evidence="13">
    <location>
        <position position="430"/>
    </location>
</feature>
<keyword evidence="7 13" id="KW-1133">Transmembrane helix</keyword>
<comment type="subcellular location">
    <subcellularLocation>
        <location evidence="13">Cell inner membrane</location>
        <topology evidence="13">Multi-pass membrane protein</topology>
    </subcellularLocation>
    <subcellularLocation>
        <location evidence="1">Cell membrane</location>
        <topology evidence="1">Multi-pass membrane protein</topology>
    </subcellularLocation>
</comment>
<dbReference type="eggNOG" id="COG1502">
    <property type="taxonomic scope" value="Bacteria"/>
</dbReference>
<evidence type="ECO:0000313" key="16">
    <source>
        <dbReference type="Proteomes" id="UP000002429"/>
    </source>
</evidence>
<keyword evidence="13" id="KW-0997">Cell inner membrane</keyword>
<dbReference type="HOGENOM" id="CLU_038053_1_0_4"/>
<comment type="function">
    <text evidence="12 13">Catalyzes the reversible phosphatidyl group transfer from one phosphatidylglycerol molecule to another to form cardiolipin (CL) (diphosphatidylglycerol) and glycerol.</text>
</comment>
<feature type="domain" description="PLD phosphodiesterase" evidence="14">
    <location>
        <begin position="244"/>
        <end position="271"/>
    </location>
</feature>
<evidence type="ECO:0000256" key="13">
    <source>
        <dbReference type="HAMAP-Rule" id="MF_00190"/>
    </source>
</evidence>
<keyword evidence="15" id="KW-0614">Plasmid</keyword>
<evidence type="ECO:0000313" key="15">
    <source>
        <dbReference type="EMBL" id="ABF11586.1"/>
    </source>
</evidence>
<protein>
    <recommendedName>
        <fullName evidence="13">Cardiolipin synthase A</fullName>
        <shortName evidence="13">CL synthase</shortName>
        <ecNumber evidence="13">2.7.8.-</ecNumber>
    </recommendedName>
</protein>
<dbReference type="GO" id="GO:0032049">
    <property type="term" value="P:cardiolipin biosynthetic process"/>
    <property type="evidence" value="ECO:0007669"/>
    <property type="project" value="UniProtKB-UniRule"/>
</dbReference>
<evidence type="ECO:0000256" key="1">
    <source>
        <dbReference type="ARBA" id="ARBA00004651"/>
    </source>
</evidence>
<keyword evidence="8 13" id="KW-0443">Lipid metabolism</keyword>
<sequence length="505" mass="56053">MDSGARLGDVGSDVLCQNSVHPVRPRLPMLTPSVIAAIVVSLHVLGVIAALHAVMTVRTAPGAIAWAGSLVMMPYFSLIPYLIFGRSRFAGYVNARRFNNHRLREIRQNMSTQELDSLSACLVMNPDQECMRALPRLTGMPCLGNNDVRLLVNGEATFQAIFAAIDAATQVVVVQFFIVHDDELGLELQRRLCARAKAGVRVYFLYDSIGCHALGRAYLRALEEAGVHVRSFATHPGFVNRFQLNFRNHRKLVIVDGERAFVGGHNVGNEYLGRRPPLAPWRDTHIEIRGAVVLELQMTFAEDWYWAAHEVPYLLLPPPRRFGDMVCQIVPSGPADAQETCSLFFVEAIQAARKRIWITSPYFVPDEAVSAMLRLAVLRGVDVRILIPARPDHYVVYGASTIYAHQAVCAGVKVFRYQPGFLHQKVILVDDDAAAVGTANLDNRSFRLNFEMMVMTAHPAFAASVAEMLEADFAQARQIDREDFLGAPAILRVAMHVAKLFAPIL</sequence>
<keyword evidence="11 13" id="KW-1208">Phospholipid metabolism</keyword>
<keyword evidence="10 13" id="KW-0594">Phospholipid biosynthesis</keyword>
<keyword evidence="2 13" id="KW-1003">Cell membrane</keyword>
<accession>Q1LE40</accession>
<evidence type="ECO:0000256" key="4">
    <source>
        <dbReference type="ARBA" id="ARBA00022679"/>
    </source>
</evidence>
<dbReference type="InterPro" id="IPR030840">
    <property type="entry name" value="CL_synthase_A"/>
</dbReference>
<evidence type="ECO:0000256" key="7">
    <source>
        <dbReference type="ARBA" id="ARBA00022989"/>
    </source>
</evidence>
<keyword evidence="4 13" id="KW-0808">Transferase</keyword>
<feature type="transmembrane region" description="Helical" evidence="13">
    <location>
        <begin position="63"/>
        <end position="84"/>
    </location>
</feature>
<feature type="active site" evidence="13">
    <location>
        <position position="425"/>
    </location>
</feature>
<keyword evidence="3 13" id="KW-0444">Lipid biosynthesis</keyword>
<dbReference type="PANTHER" id="PTHR21248">
    <property type="entry name" value="CARDIOLIPIN SYNTHASE"/>
    <property type="match status" value="1"/>
</dbReference>
<feature type="transmembrane region" description="Helical" evidence="13">
    <location>
        <begin position="34"/>
        <end position="57"/>
    </location>
</feature>
<evidence type="ECO:0000256" key="6">
    <source>
        <dbReference type="ARBA" id="ARBA00022737"/>
    </source>
</evidence>
<evidence type="ECO:0000256" key="9">
    <source>
        <dbReference type="ARBA" id="ARBA00023136"/>
    </source>
</evidence>
<dbReference type="NCBIfam" id="TIGR04265">
    <property type="entry name" value="bac_cardiolipin"/>
    <property type="match status" value="1"/>
</dbReference>
<dbReference type="InterPro" id="IPR025202">
    <property type="entry name" value="PLD-like_dom"/>
</dbReference>
<evidence type="ECO:0000256" key="2">
    <source>
        <dbReference type="ARBA" id="ARBA00022475"/>
    </source>
</evidence>
<evidence type="ECO:0000256" key="5">
    <source>
        <dbReference type="ARBA" id="ARBA00022692"/>
    </source>
</evidence>
<feature type="active site" evidence="13">
    <location>
        <position position="256"/>
    </location>
</feature>
<comment type="similarity">
    <text evidence="13">Belongs to the phospholipase D family. Cardiolipin synthase subfamily. ClsA sub-subfamily.</text>
</comment>
<dbReference type="KEGG" id="rme:Rmet_4724"/>
<dbReference type="InterPro" id="IPR022924">
    <property type="entry name" value="Cardiolipin_synthase"/>
</dbReference>